<evidence type="ECO:0000313" key="2">
    <source>
        <dbReference type="EMBL" id="ESA13204.1"/>
    </source>
</evidence>
<evidence type="ECO:0000256" key="1">
    <source>
        <dbReference type="SAM" id="MobiDB-lite"/>
    </source>
</evidence>
<proteinExistence type="predicted"/>
<dbReference type="EMBL" id="KI284133">
    <property type="protein sequence ID" value="ESA13204.1"/>
    <property type="molecule type" value="Genomic_DNA"/>
</dbReference>
<dbReference type="HOGENOM" id="CLU_2689057_0_0_1"/>
<protein>
    <submittedName>
        <fullName evidence="2">Uncharacterized protein</fullName>
    </submittedName>
</protein>
<name>U9TYH5_RHIID</name>
<dbReference type="AlphaFoldDB" id="U9TYH5"/>
<feature type="region of interest" description="Disordered" evidence="1">
    <location>
        <begin position="1"/>
        <end position="33"/>
    </location>
</feature>
<gene>
    <name evidence="2" type="ORF">GLOINDRAFT_26293</name>
</gene>
<organism evidence="2">
    <name type="scientific">Rhizophagus irregularis (strain DAOM 181602 / DAOM 197198 / MUCL 43194)</name>
    <name type="common">Arbuscular mycorrhizal fungus</name>
    <name type="synonym">Glomus intraradices</name>
    <dbReference type="NCBI Taxonomy" id="747089"/>
    <lineage>
        <taxon>Eukaryota</taxon>
        <taxon>Fungi</taxon>
        <taxon>Fungi incertae sedis</taxon>
        <taxon>Mucoromycota</taxon>
        <taxon>Glomeromycotina</taxon>
        <taxon>Glomeromycetes</taxon>
        <taxon>Glomerales</taxon>
        <taxon>Glomeraceae</taxon>
        <taxon>Rhizophagus</taxon>
    </lineage>
</organism>
<accession>U9TYH5</accession>
<sequence>MFRKNSRKPNFGATAKALHGQRRTQKRHSPSTRQIRHIITLTFLLKKKPKKKEPSTLIWIPDCTFDLNLVAIKD</sequence>
<reference evidence="2" key="1">
    <citation type="submission" date="2013-07" db="EMBL/GenBank/DDBJ databases">
        <title>The genome of an arbuscular mycorrhizal fungus provides insights into the evolution of the oldest plant symbiosis.</title>
        <authorList>
            <consortium name="DOE Joint Genome Institute"/>
            <person name="Tisserant E."/>
            <person name="Malbreil M."/>
            <person name="Kuo A."/>
            <person name="Kohler A."/>
            <person name="Symeonidi A."/>
            <person name="Balestrini R."/>
            <person name="Charron P."/>
            <person name="Duensing N."/>
            <person name="Frei-dit-Frey N."/>
            <person name="Gianinazzi-Pearson V."/>
            <person name="Gilbert B."/>
            <person name="Handa Y."/>
            <person name="Hijri M."/>
            <person name="Kaul R."/>
            <person name="Kawaguchi M."/>
            <person name="Krajinski F."/>
            <person name="Lammers P."/>
            <person name="Lapierre D."/>
            <person name="Masclaux F.G."/>
            <person name="Murat C."/>
            <person name="Morin E."/>
            <person name="Ndikumana S."/>
            <person name="Pagni M."/>
            <person name="Petitpierre D."/>
            <person name="Requena N."/>
            <person name="Rosikiewicz P."/>
            <person name="Riley R."/>
            <person name="Saito K."/>
            <person name="San Clemente H."/>
            <person name="Shapiro H."/>
            <person name="van Tuinen D."/>
            <person name="Becard G."/>
            <person name="Bonfante P."/>
            <person name="Paszkowski U."/>
            <person name="Shachar-Hill Y."/>
            <person name="Young J.P."/>
            <person name="Sanders I.R."/>
            <person name="Henrissat B."/>
            <person name="Rensing S.A."/>
            <person name="Grigoriev I.V."/>
            <person name="Corradi N."/>
            <person name="Roux C."/>
            <person name="Martin F."/>
        </authorList>
    </citation>
    <scope>NUCLEOTIDE SEQUENCE</scope>
    <source>
        <strain evidence="2">DAOM 197198</strain>
    </source>
</reference>
<feature type="compositionally biased region" description="Basic residues" evidence="1">
    <location>
        <begin position="19"/>
        <end position="33"/>
    </location>
</feature>